<evidence type="ECO:0000259" key="1">
    <source>
        <dbReference type="Pfam" id="PF13453"/>
    </source>
</evidence>
<keyword evidence="3" id="KW-1185">Reference proteome</keyword>
<organism evidence="2 3">
    <name type="scientific">Sorangium atrum</name>
    <dbReference type="NCBI Taxonomy" id="2995308"/>
    <lineage>
        <taxon>Bacteria</taxon>
        <taxon>Pseudomonadati</taxon>
        <taxon>Myxococcota</taxon>
        <taxon>Polyangia</taxon>
        <taxon>Polyangiales</taxon>
        <taxon>Polyangiaceae</taxon>
        <taxon>Sorangium</taxon>
    </lineage>
</organism>
<gene>
    <name evidence="2" type="ORF">POL72_44880</name>
</gene>
<dbReference type="Proteomes" id="UP001217485">
    <property type="component" value="Unassembled WGS sequence"/>
</dbReference>
<protein>
    <submittedName>
        <fullName evidence="2">Zf-TFIIB domain-containing protein</fullName>
    </submittedName>
</protein>
<proteinExistence type="predicted"/>
<evidence type="ECO:0000313" key="2">
    <source>
        <dbReference type="EMBL" id="MDC0684934.1"/>
    </source>
</evidence>
<feature type="domain" description="Transcription factor zinc-finger" evidence="1">
    <location>
        <begin position="67"/>
        <end position="108"/>
    </location>
</feature>
<dbReference type="Pfam" id="PF13453">
    <property type="entry name" value="Zn_ribbon_TFIIB"/>
    <property type="match status" value="2"/>
</dbReference>
<dbReference type="InterPro" id="IPR027392">
    <property type="entry name" value="TF_Znf"/>
</dbReference>
<comment type="caution">
    <text evidence="2">The sequence shown here is derived from an EMBL/GenBank/DDBJ whole genome shotgun (WGS) entry which is preliminary data.</text>
</comment>
<evidence type="ECO:0000313" key="3">
    <source>
        <dbReference type="Proteomes" id="UP001217485"/>
    </source>
</evidence>
<name>A0ABT5CES4_9BACT</name>
<dbReference type="RefSeq" id="WP_272103056.1">
    <property type="nucleotide sequence ID" value="NZ_JAQNDK010000006.1"/>
</dbReference>
<dbReference type="EMBL" id="JAQNDK010000006">
    <property type="protein sequence ID" value="MDC0684934.1"/>
    <property type="molecule type" value="Genomic_DNA"/>
</dbReference>
<accession>A0ABT5CES4</accession>
<sequence>MNCPKCTASMDVVTFGGIDVDRCTACGGIWFDSREKESLKAMAGSQQIDTGDPSVGRKNNQIRRVPCPRCTTPMVRMVDPEQSHIWYENCSVCGGVYFDAGEFRDYKEHTLSDFFRDLFARPRS</sequence>
<reference evidence="2 3" key="1">
    <citation type="submission" date="2023-01" db="EMBL/GenBank/DDBJ databases">
        <title>Minimal conservation of predation-associated metabolite biosynthetic gene clusters underscores biosynthetic potential of Myxococcota including descriptions for ten novel species: Archangium lansinium sp. nov., Myxococcus landrumus sp. nov., Nannocystis bai.</title>
        <authorList>
            <person name="Ahearne A."/>
            <person name="Stevens C."/>
            <person name="Dowd S."/>
        </authorList>
    </citation>
    <scope>NUCLEOTIDE SEQUENCE [LARGE SCALE GENOMIC DNA]</scope>
    <source>
        <strain evidence="2 3">WIWO2</strain>
    </source>
</reference>
<feature type="domain" description="Transcription factor zinc-finger" evidence="1">
    <location>
        <begin position="2"/>
        <end position="41"/>
    </location>
</feature>